<dbReference type="SUPFAM" id="SSF50494">
    <property type="entry name" value="Trypsin-like serine proteases"/>
    <property type="match status" value="1"/>
</dbReference>
<reference evidence="1" key="2">
    <citation type="submission" date="2020-11" db="EMBL/GenBank/DDBJ databases">
        <authorList>
            <person name="McCartney M.A."/>
            <person name="Auch B."/>
            <person name="Kono T."/>
            <person name="Mallez S."/>
            <person name="Becker A."/>
            <person name="Gohl D.M."/>
            <person name="Silverstein K.A.T."/>
            <person name="Koren S."/>
            <person name="Bechman K.B."/>
            <person name="Herman A."/>
            <person name="Abrahante J.E."/>
            <person name="Garbe J."/>
        </authorList>
    </citation>
    <scope>NUCLEOTIDE SEQUENCE</scope>
    <source>
        <strain evidence="1">Duluth1</strain>
        <tissue evidence="1">Whole animal</tissue>
    </source>
</reference>
<name>A0A9D4CME8_DREPO</name>
<comment type="caution">
    <text evidence="1">The sequence shown here is derived from an EMBL/GenBank/DDBJ whole genome shotgun (WGS) entry which is preliminary data.</text>
</comment>
<dbReference type="EMBL" id="JAIWYP010000012">
    <property type="protein sequence ID" value="KAH3726905.1"/>
    <property type="molecule type" value="Genomic_DNA"/>
</dbReference>
<dbReference type="AlphaFoldDB" id="A0A9D4CME8"/>
<evidence type="ECO:0000313" key="1">
    <source>
        <dbReference type="EMBL" id="KAH3726905.1"/>
    </source>
</evidence>
<sequence length="557" mass="62752">MDGSVCLSQDSSLEFTKKMNPREIHCRSLLKRKKIHKSSKQSSKIEKQTIMVPHTKKIKRSLRIPIPAKHTKRTNEENKNESMQDDKLFSLGSRILGECSRKYNDTCKSILTFDHVRDVFPAHKSNDTSSVVFVVTVENETDAIIKNLDDLGINYIIKNLKFSNVGKTINNVIQMTEIEVETLRTCVRNNAKKLMEKHRYLSIIEGCSYILDKEPVGATNALNYEPRLALYVHAKGYIPIDEEPFDTSYDGIKVVIREGVFVPYARKADEFHEHVRMGCKIQRSLNGTLGLFVEHHSYGLCGVSCAHVLLSAEEMMHCRERNGRIVLDSIDCDVYQPEHPHKIGIFREVITKEGSDSESGLDIALFQISTRFPQDGKFPQPRISNMPDKSFESGRTIAINVHNDKCYKFGSCSDFTEGKLINLGHPSCVRDVLQVAEYTFTICNQVRVQSQSGHLFANIGDSGAPVFVKDGDGQLACIGIIVGGRASDGVVYVTPITRILQELGISKLKSFVPNFVEMANDVQTIKNRMEHFDTVLQKINEKLDSITPSAKAQSYER</sequence>
<gene>
    <name evidence="1" type="ORF">DPMN_052782</name>
</gene>
<dbReference type="InterPro" id="IPR009003">
    <property type="entry name" value="Peptidase_S1_PA"/>
</dbReference>
<protein>
    <recommendedName>
        <fullName evidence="3">Peptidase S1 domain-containing protein</fullName>
    </recommendedName>
</protein>
<organism evidence="1 2">
    <name type="scientific">Dreissena polymorpha</name>
    <name type="common">Zebra mussel</name>
    <name type="synonym">Mytilus polymorpha</name>
    <dbReference type="NCBI Taxonomy" id="45954"/>
    <lineage>
        <taxon>Eukaryota</taxon>
        <taxon>Metazoa</taxon>
        <taxon>Spiralia</taxon>
        <taxon>Lophotrochozoa</taxon>
        <taxon>Mollusca</taxon>
        <taxon>Bivalvia</taxon>
        <taxon>Autobranchia</taxon>
        <taxon>Heteroconchia</taxon>
        <taxon>Euheterodonta</taxon>
        <taxon>Imparidentia</taxon>
        <taxon>Neoheterodontei</taxon>
        <taxon>Myida</taxon>
        <taxon>Dreissenoidea</taxon>
        <taxon>Dreissenidae</taxon>
        <taxon>Dreissena</taxon>
    </lineage>
</organism>
<reference evidence="1" key="1">
    <citation type="journal article" date="2019" name="bioRxiv">
        <title>The Genome of the Zebra Mussel, Dreissena polymorpha: A Resource for Invasive Species Research.</title>
        <authorList>
            <person name="McCartney M.A."/>
            <person name="Auch B."/>
            <person name="Kono T."/>
            <person name="Mallez S."/>
            <person name="Zhang Y."/>
            <person name="Obille A."/>
            <person name="Becker A."/>
            <person name="Abrahante J.E."/>
            <person name="Garbe J."/>
            <person name="Badalamenti J.P."/>
            <person name="Herman A."/>
            <person name="Mangelson H."/>
            <person name="Liachko I."/>
            <person name="Sullivan S."/>
            <person name="Sone E.D."/>
            <person name="Koren S."/>
            <person name="Silverstein K.A.T."/>
            <person name="Beckman K.B."/>
            <person name="Gohl D.M."/>
        </authorList>
    </citation>
    <scope>NUCLEOTIDE SEQUENCE</scope>
    <source>
        <strain evidence="1">Duluth1</strain>
        <tissue evidence="1">Whole animal</tissue>
    </source>
</reference>
<proteinExistence type="predicted"/>
<dbReference type="Proteomes" id="UP000828390">
    <property type="component" value="Unassembled WGS sequence"/>
</dbReference>
<evidence type="ECO:0008006" key="3">
    <source>
        <dbReference type="Google" id="ProtNLM"/>
    </source>
</evidence>
<evidence type="ECO:0000313" key="2">
    <source>
        <dbReference type="Proteomes" id="UP000828390"/>
    </source>
</evidence>
<accession>A0A9D4CME8</accession>
<keyword evidence="2" id="KW-1185">Reference proteome</keyword>